<keyword evidence="13" id="KW-1185">Reference proteome</keyword>
<dbReference type="PANTHER" id="PTHR12415:SF0">
    <property type="entry name" value="TYROSYL-DNA PHOSPHODIESTERASE 1"/>
    <property type="match status" value="1"/>
</dbReference>
<keyword evidence="3" id="KW-0540">Nuclease</keyword>
<dbReference type="GO" id="GO:0003697">
    <property type="term" value="F:single-stranded DNA binding"/>
    <property type="evidence" value="ECO:0007669"/>
    <property type="project" value="TreeGrafter"/>
</dbReference>
<reference evidence="12 13" key="1">
    <citation type="submission" date="2020-06" db="EMBL/GenBank/DDBJ databases">
        <title>The yeast mating-type switching endonuclease HO is a domesticated member of an unorthodox homing genetic element family.</title>
        <authorList>
            <person name="Coughlan A.Y."/>
            <person name="Lombardi L."/>
            <person name="Braun-Galleani S."/>
            <person name="Martos A.R."/>
            <person name="Galeote V."/>
            <person name="Bigey F."/>
            <person name="Dequin S."/>
            <person name="Byrne K.P."/>
            <person name="Wolfe K.H."/>
        </authorList>
    </citation>
    <scope>NUCLEOTIDE SEQUENCE [LARGE SCALE GENOMIC DNA]</scope>
    <source>
        <strain evidence="12 13">CBS2947</strain>
    </source>
</reference>
<comment type="similarity">
    <text evidence="2">Belongs to the tyrosyl-DNA phosphodiesterase family.</text>
</comment>
<name>A0A7H9HZU8_9SACH</name>
<protein>
    <submittedName>
        <fullName evidence="12">Uncharacterized protein</fullName>
    </submittedName>
</protein>
<dbReference type="PANTHER" id="PTHR12415">
    <property type="entry name" value="TYROSYL-DNA PHOSPHODIESTERASE 1"/>
    <property type="match status" value="1"/>
</dbReference>
<keyword evidence="5" id="KW-0378">Hydrolase</keyword>
<dbReference type="GO" id="GO:0003690">
    <property type="term" value="F:double-stranded DNA binding"/>
    <property type="evidence" value="ECO:0007669"/>
    <property type="project" value="TreeGrafter"/>
</dbReference>
<dbReference type="SUPFAM" id="SSF56024">
    <property type="entry name" value="Phospholipase D/nuclease"/>
    <property type="match status" value="2"/>
</dbReference>
<keyword evidence="8" id="KW-0539">Nucleus</keyword>
<dbReference type="EMBL" id="CP059273">
    <property type="protein sequence ID" value="QLQ82106.1"/>
    <property type="molecule type" value="Genomic_DNA"/>
</dbReference>
<dbReference type="Pfam" id="PF06087">
    <property type="entry name" value="Tyr-DNA_phospho"/>
    <property type="match status" value="1"/>
</dbReference>
<evidence type="ECO:0000256" key="2">
    <source>
        <dbReference type="ARBA" id="ARBA00010205"/>
    </source>
</evidence>
<feature type="binding site" evidence="10">
    <location>
        <position position="165"/>
    </location>
    <ligand>
        <name>substrate</name>
    </ligand>
</feature>
<evidence type="ECO:0000256" key="8">
    <source>
        <dbReference type="ARBA" id="ARBA00023242"/>
    </source>
</evidence>
<keyword evidence="7" id="KW-0234">DNA repair</keyword>
<feature type="binding site" evidence="10">
    <location>
        <position position="408"/>
    </location>
    <ligand>
        <name>substrate</name>
    </ligand>
</feature>
<dbReference type="GO" id="GO:0006281">
    <property type="term" value="P:DNA repair"/>
    <property type="evidence" value="ECO:0007669"/>
    <property type="project" value="UniProtKB-KW"/>
</dbReference>
<evidence type="ECO:0000256" key="4">
    <source>
        <dbReference type="ARBA" id="ARBA00022763"/>
    </source>
</evidence>
<dbReference type="AlphaFoldDB" id="A0A7H9HZU8"/>
<dbReference type="OrthoDB" id="47785at2759"/>
<keyword evidence="6" id="KW-0269">Exonuclease</keyword>
<evidence type="ECO:0000256" key="1">
    <source>
        <dbReference type="ARBA" id="ARBA00004123"/>
    </source>
</evidence>
<feature type="active site" description="Nucleophile" evidence="9">
    <location>
        <position position="163"/>
    </location>
</feature>
<dbReference type="GO" id="GO:0004527">
    <property type="term" value="F:exonuclease activity"/>
    <property type="evidence" value="ECO:0007669"/>
    <property type="project" value="UniProtKB-KW"/>
</dbReference>
<dbReference type="GO" id="GO:0017005">
    <property type="term" value="F:3'-tyrosyl-DNA phosphodiesterase activity"/>
    <property type="evidence" value="ECO:0007669"/>
    <property type="project" value="TreeGrafter"/>
</dbReference>
<evidence type="ECO:0000256" key="7">
    <source>
        <dbReference type="ARBA" id="ARBA00023204"/>
    </source>
</evidence>
<evidence type="ECO:0000313" key="13">
    <source>
        <dbReference type="Proteomes" id="UP000510647"/>
    </source>
</evidence>
<evidence type="ECO:0000256" key="11">
    <source>
        <dbReference type="PIRSR" id="PIRSR610347-3"/>
    </source>
</evidence>
<feature type="active site" description="Proton donor/acceptor" evidence="9">
    <location>
        <position position="406"/>
    </location>
</feature>
<comment type="subcellular location">
    <subcellularLocation>
        <location evidence="1">Nucleus</location>
    </subcellularLocation>
</comment>
<accession>A0A7H9HZU8</accession>
<dbReference type="Gene3D" id="3.30.870.10">
    <property type="entry name" value="Endonuclease Chain A"/>
    <property type="match status" value="2"/>
</dbReference>
<feature type="site" description="Interaction with DNA" evidence="11">
    <location>
        <position position="438"/>
    </location>
</feature>
<proteinExistence type="inferred from homology"/>
<dbReference type="GO" id="GO:0005634">
    <property type="term" value="C:nucleus"/>
    <property type="evidence" value="ECO:0007669"/>
    <property type="project" value="UniProtKB-SubCell"/>
</dbReference>
<dbReference type="Proteomes" id="UP000510647">
    <property type="component" value="Chromosome 7"/>
</dbReference>
<evidence type="ECO:0000313" key="12">
    <source>
        <dbReference type="EMBL" id="QLQ82106.1"/>
    </source>
</evidence>
<keyword evidence="4" id="KW-0227">DNA damage</keyword>
<evidence type="ECO:0000256" key="10">
    <source>
        <dbReference type="PIRSR" id="PIRSR610347-2"/>
    </source>
</evidence>
<evidence type="ECO:0000256" key="6">
    <source>
        <dbReference type="ARBA" id="ARBA00022839"/>
    </source>
</evidence>
<evidence type="ECO:0000256" key="9">
    <source>
        <dbReference type="PIRSR" id="PIRSR610347-1"/>
    </source>
</evidence>
<gene>
    <name evidence="12" type="ORF">HG537_0G03610</name>
</gene>
<dbReference type="InterPro" id="IPR010347">
    <property type="entry name" value="Tdp1"/>
</dbReference>
<sequence length="528" mass="59900">MEISECRRAVAERWSKVEYRSTQVRSCSDDSSASTDIEGYSDERPLKKVKQEVIDLTGSDEEIETIKSDFKLIRSEVLDSNVTSSHFISFEQIFGDQTLKKSVLFSYQYDLDFLLSQFHSKVEDIVVVAQTGTIRSSSGSEAIALSDRLLVIEFNMPQFTCHHSKMIINFYNDGSCRIFMPSNNFTYAEANYPQQVCWCSPRLKRADRAYVRGSSSFQDSLVDYLGTYKLKKISERVVSSIKTIDFSPLQDVTFVFSSPSNEIESGLQSLAKILSGDVKDEADGSAHHYLCQSSTVGAALSKKTHSNLFTHVFIPILHGITSPKSKLLSTETVLNEFKLKHIVPHLIYPTVEEIRTSPLGWLCSGWFHFNYNRDMAHYNMLAKQFSVFRKQDPRRISQTRTTTPSHSKFYMKFTTELDAELSNSMSLDWCLYTSSNLSRTAWGTGAARPRNYEVGVLLKAGPRELICASFTDVVYRNSSNLKPKPDSQIVLVPFTLPVVPYDANQDEAFCMSKDYKLNDINGMPYPYD</sequence>
<evidence type="ECO:0000256" key="3">
    <source>
        <dbReference type="ARBA" id="ARBA00022722"/>
    </source>
</evidence>
<organism evidence="12 13">
    <name type="scientific">Torulaspora globosa</name>
    <dbReference type="NCBI Taxonomy" id="48254"/>
    <lineage>
        <taxon>Eukaryota</taxon>
        <taxon>Fungi</taxon>
        <taxon>Dikarya</taxon>
        <taxon>Ascomycota</taxon>
        <taxon>Saccharomycotina</taxon>
        <taxon>Saccharomycetes</taxon>
        <taxon>Saccharomycetales</taxon>
        <taxon>Saccharomycetaceae</taxon>
        <taxon>Torulaspora</taxon>
    </lineage>
</organism>
<evidence type="ECO:0000256" key="5">
    <source>
        <dbReference type="ARBA" id="ARBA00022801"/>
    </source>
</evidence>